<keyword evidence="3" id="KW-0964">Secreted</keyword>
<sequence>MKGIFFVSHTESIRRLSEGDKVTPPPQGHKILHLDCLVCEFYHEQCGCVSVRGPPVGGTCAESEESGQSAQTDLLSVNVLNLRSALSSLLQEDDQQPRQTRAPRLPFHVPPKRTQQGSRFALSLDVPTSILSVLIDLAKNQDMRSKAAANAQLMARIGRRRHVLTQTMDYASKCITLFTPSSLSSLAVPPRAKPFRVTNAERSVKKGLTAHSLEDLLYKVQESLSVSQENTLWTPLLNASCDQLKKCEQERTDVAKITLDLYKNNPTDFIGCLNVKATLYGAYSVSYDLQCYAAKKIFREALRWTLFSMQATGHLLVGSSCYIEQLLEAEDQGKMSLMLPSDSVVKQIRVCC</sequence>
<evidence type="ECO:0000256" key="4">
    <source>
        <dbReference type="ARBA" id="ARBA00022702"/>
    </source>
</evidence>
<name>A0AAW0NFM4_9GOBI</name>
<dbReference type="GO" id="GO:0006915">
    <property type="term" value="P:apoptotic process"/>
    <property type="evidence" value="ECO:0007669"/>
    <property type="project" value="UniProtKB-KW"/>
</dbReference>
<dbReference type="InterPro" id="IPR000187">
    <property type="entry name" value="CRF"/>
</dbReference>
<feature type="region of interest" description="Disordered" evidence="6">
    <location>
        <begin position="90"/>
        <end position="116"/>
    </location>
</feature>
<evidence type="ECO:0000259" key="8">
    <source>
        <dbReference type="Pfam" id="PF02017"/>
    </source>
</evidence>
<dbReference type="Pfam" id="PF02017">
    <property type="entry name" value="CIDE-N"/>
    <property type="match status" value="1"/>
</dbReference>
<dbReference type="Proteomes" id="UP001460270">
    <property type="component" value="Unassembled WGS sequence"/>
</dbReference>
<evidence type="ECO:0000313" key="9">
    <source>
        <dbReference type="EMBL" id="KAK7898996.1"/>
    </source>
</evidence>
<evidence type="ECO:0000313" key="10">
    <source>
        <dbReference type="Proteomes" id="UP001460270"/>
    </source>
</evidence>
<dbReference type="GO" id="GO:0005576">
    <property type="term" value="C:extracellular region"/>
    <property type="evidence" value="ECO:0007669"/>
    <property type="project" value="UniProtKB-SubCell"/>
</dbReference>
<dbReference type="Gene3D" id="3.10.20.10">
    <property type="match status" value="1"/>
</dbReference>
<comment type="subcellular location">
    <subcellularLocation>
        <location evidence="1">Secreted</location>
    </subcellularLocation>
</comment>
<gene>
    <name evidence="9" type="ORF">WMY93_019849</name>
</gene>
<evidence type="ECO:0000259" key="7">
    <source>
        <dbReference type="Pfam" id="PF00473"/>
    </source>
</evidence>
<organism evidence="9 10">
    <name type="scientific">Mugilogobius chulae</name>
    <name type="common">yellowstripe goby</name>
    <dbReference type="NCBI Taxonomy" id="88201"/>
    <lineage>
        <taxon>Eukaryota</taxon>
        <taxon>Metazoa</taxon>
        <taxon>Chordata</taxon>
        <taxon>Craniata</taxon>
        <taxon>Vertebrata</taxon>
        <taxon>Euteleostomi</taxon>
        <taxon>Actinopterygii</taxon>
        <taxon>Neopterygii</taxon>
        <taxon>Teleostei</taxon>
        <taxon>Neoteleostei</taxon>
        <taxon>Acanthomorphata</taxon>
        <taxon>Gobiaria</taxon>
        <taxon>Gobiiformes</taxon>
        <taxon>Gobioidei</taxon>
        <taxon>Gobiidae</taxon>
        <taxon>Gobionellinae</taxon>
        <taxon>Mugilogobius</taxon>
    </lineage>
</organism>
<feature type="domain" description="Corticotropin-releasing factor" evidence="7">
    <location>
        <begin position="121"/>
        <end position="157"/>
    </location>
</feature>
<keyword evidence="4" id="KW-0372">Hormone</keyword>
<dbReference type="PANTHER" id="PTHR12306">
    <property type="entry name" value="CELL DEATH ACTIVATOR CIDE"/>
    <property type="match status" value="1"/>
</dbReference>
<keyword evidence="5" id="KW-0053">Apoptosis</keyword>
<accession>A0AAW0NFM4</accession>
<dbReference type="EMBL" id="JBBPFD010000014">
    <property type="protein sequence ID" value="KAK7898996.1"/>
    <property type="molecule type" value="Genomic_DNA"/>
</dbReference>
<dbReference type="SUPFAM" id="SSF54277">
    <property type="entry name" value="CAD &amp; PB1 domains"/>
    <property type="match status" value="1"/>
</dbReference>
<comment type="similarity">
    <text evidence="2">Belongs to the sauvagine/corticotropin-releasing factor/urotensin I family.</text>
</comment>
<feature type="domain" description="CIDE-N" evidence="8">
    <location>
        <begin position="193"/>
        <end position="229"/>
    </location>
</feature>
<protein>
    <submittedName>
        <fullName evidence="9">Uncharacterized protein</fullName>
    </submittedName>
</protein>
<keyword evidence="10" id="KW-1185">Reference proteome</keyword>
<dbReference type="GO" id="GO:0042981">
    <property type="term" value="P:regulation of apoptotic process"/>
    <property type="evidence" value="ECO:0007669"/>
    <property type="project" value="TreeGrafter"/>
</dbReference>
<evidence type="ECO:0000256" key="2">
    <source>
        <dbReference type="ARBA" id="ARBA00009287"/>
    </source>
</evidence>
<dbReference type="Pfam" id="PF00473">
    <property type="entry name" value="CRF"/>
    <property type="match status" value="1"/>
</dbReference>
<dbReference type="AlphaFoldDB" id="A0AAW0NFM4"/>
<evidence type="ECO:0000256" key="1">
    <source>
        <dbReference type="ARBA" id="ARBA00004613"/>
    </source>
</evidence>
<dbReference type="PANTHER" id="PTHR12306:SF9">
    <property type="entry name" value="LIPID TRANSFERASE CIDEC"/>
    <property type="match status" value="1"/>
</dbReference>
<reference evidence="10" key="1">
    <citation type="submission" date="2024-04" db="EMBL/GenBank/DDBJ databases">
        <title>Salinicola lusitanus LLJ914,a marine bacterium isolated from the Okinawa Trough.</title>
        <authorList>
            <person name="Li J."/>
        </authorList>
    </citation>
    <scope>NUCLEOTIDE SEQUENCE [LARGE SCALE GENOMIC DNA]</scope>
</reference>
<proteinExistence type="inferred from homology"/>
<dbReference type="GO" id="GO:0005179">
    <property type="term" value="F:hormone activity"/>
    <property type="evidence" value="ECO:0007669"/>
    <property type="project" value="UniProtKB-KW"/>
</dbReference>
<evidence type="ECO:0000256" key="6">
    <source>
        <dbReference type="SAM" id="MobiDB-lite"/>
    </source>
</evidence>
<evidence type="ECO:0000256" key="5">
    <source>
        <dbReference type="ARBA" id="ARBA00022703"/>
    </source>
</evidence>
<evidence type="ECO:0000256" key="3">
    <source>
        <dbReference type="ARBA" id="ARBA00022525"/>
    </source>
</evidence>
<comment type="caution">
    <text evidence="9">The sequence shown here is derived from an EMBL/GenBank/DDBJ whole genome shotgun (WGS) entry which is preliminary data.</text>
</comment>
<dbReference type="InterPro" id="IPR003508">
    <property type="entry name" value="CIDE-N_dom"/>
</dbReference>